<proteinExistence type="predicted"/>
<evidence type="ECO:0000313" key="3">
    <source>
        <dbReference type="Proteomes" id="UP000011185"/>
    </source>
</evidence>
<dbReference type="Proteomes" id="UP000011185">
    <property type="component" value="Unassembled WGS sequence"/>
</dbReference>
<dbReference type="EMBL" id="JH994046">
    <property type="protein sequence ID" value="ELQ74336.1"/>
    <property type="molecule type" value="Genomic_DNA"/>
</dbReference>
<organism evidence="2 3">
    <name type="scientific">Trachipleistophora hominis</name>
    <name type="common">Microsporidian parasite</name>
    <dbReference type="NCBI Taxonomy" id="72359"/>
    <lineage>
        <taxon>Eukaryota</taxon>
        <taxon>Fungi</taxon>
        <taxon>Fungi incertae sedis</taxon>
        <taxon>Microsporidia</taxon>
        <taxon>Pleistophoridae</taxon>
        <taxon>Trachipleistophora</taxon>
    </lineage>
</organism>
<feature type="compositionally biased region" description="Polar residues" evidence="1">
    <location>
        <begin position="70"/>
        <end position="80"/>
    </location>
</feature>
<feature type="compositionally biased region" description="Polar residues" evidence="1">
    <location>
        <begin position="1"/>
        <end position="14"/>
    </location>
</feature>
<evidence type="ECO:0000313" key="2">
    <source>
        <dbReference type="EMBL" id="ELQ74336.1"/>
    </source>
</evidence>
<evidence type="ECO:0000256" key="1">
    <source>
        <dbReference type="SAM" id="MobiDB-lite"/>
    </source>
</evidence>
<dbReference type="AlphaFoldDB" id="L7JTG3"/>
<feature type="region of interest" description="Disordered" evidence="1">
    <location>
        <begin position="1"/>
        <end position="23"/>
    </location>
</feature>
<keyword evidence="3" id="KW-1185">Reference proteome</keyword>
<gene>
    <name evidence="2" type="ORF">THOM_2744</name>
</gene>
<dbReference type="VEuPathDB" id="MicrosporidiaDB:THOM_2744"/>
<name>L7JTG3_TRAHO</name>
<protein>
    <submittedName>
        <fullName evidence="2">Uncharacterized protein</fullName>
    </submittedName>
</protein>
<feature type="region of interest" description="Disordered" evidence="1">
    <location>
        <begin position="57"/>
        <end position="80"/>
    </location>
</feature>
<reference evidence="2 3" key="1">
    <citation type="journal article" date="2012" name="PLoS Pathog.">
        <title>The genome of the obligate intracellular parasite Trachipleistophora hominis: new insights into microsporidian genome dynamics and reductive evolution.</title>
        <authorList>
            <person name="Heinz E."/>
            <person name="Williams T.A."/>
            <person name="Nakjang S."/>
            <person name="Noel C.J."/>
            <person name="Swan D.C."/>
            <person name="Goldberg A.V."/>
            <person name="Harris S.R."/>
            <person name="Weinmaier T."/>
            <person name="Markert S."/>
            <person name="Becher D."/>
            <person name="Bernhardt J."/>
            <person name="Dagan T."/>
            <person name="Hacker C."/>
            <person name="Lucocq J.M."/>
            <person name="Schweder T."/>
            <person name="Rattei T."/>
            <person name="Hall N."/>
            <person name="Hirt R.P."/>
            <person name="Embley T.M."/>
        </authorList>
    </citation>
    <scope>NUCLEOTIDE SEQUENCE [LARGE SCALE GENOMIC DNA]</scope>
</reference>
<sequence>MNSLDRITHRNTNGPHGEQAIVSNSFEAHNKKIIEQDNKRARVETPKRKIEEVVAPTKTKKKKKADVRRTSQAAQRWNII</sequence>
<dbReference type="InParanoid" id="L7JTG3"/>
<accession>L7JTG3</accession>
<dbReference type="HOGENOM" id="CLU_2591476_0_0_1"/>